<feature type="compositionally biased region" description="Polar residues" evidence="1">
    <location>
        <begin position="518"/>
        <end position="528"/>
    </location>
</feature>
<dbReference type="RefSeq" id="XP_013391777.1">
    <property type="nucleotide sequence ID" value="XM_013536323.1"/>
</dbReference>
<feature type="region of interest" description="Disordered" evidence="1">
    <location>
        <begin position="230"/>
        <end position="313"/>
    </location>
</feature>
<keyword evidence="2" id="KW-1185">Reference proteome</keyword>
<feature type="compositionally biased region" description="Polar residues" evidence="1">
    <location>
        <begin position="243"/>
        <end position="258"/>
    </location>
</feature>
<feature type="compositionally biased region" description="Basic residues" evidence="1">
    <location>
        <begin position="279"/>
        <end position="288"/>
    </location>
</feature>
<feature type="region of interest" description="Disordered" evidence="1">
    <location>
        <begin position="69"/>
        <end position="107"/>
    </location>
</feature>
<feature type="compositionally biased region" description="Basic and acidic residues" evidence="1">
    <location>
        <begin position="302"/>
        <end position="312"/>
    </location>
</feature>
<feature type="compositionally biased region" description="Basic and acidic residues" evidence="1">
    <location>
        <begin position="72"/>
        <end position="88"/>
    </location>
</feature>
<sequence length="535" mass="60885">MNLPEIICNRRKFADDRLINLKAEQVCPGRSLEKRLKAIELDRIRVKVKLDRETDELRLALLNLSRTKKRPRTTETENEHFSEDDRPHSVSQSTLDYEQGIPPPEGSVVSQSIVGNLSARYHRPSYRELRQREASARARVNLLSYQRLITDLRQKEEQRKIRQAEFLKSMNTIESSVRIKTKERERAQSVSSLSNTFSLPIKNATDISCPKETLAAQSIQNYLLKTRHTAESAHSLEEPPPVTSFTSISSLSDGYNRTQSEKRTRRLSVDEIDLPKGRISQRNRRKSLPHSSPCNSDEEVCEVPKTESDTRPIKARKSKRTFVHVFVPQGNTDNATDNSPTKLSSDKTNAKHASLEKKDGVDYDSDICINDPDEAKVKPEVKPTKRVSFRLDKVQRWVDEMPEEATGLEARAVSSASFQSSSARQRNPNPPSGTHPTRPTLNRRDSSVGSVVDGHSTKERQPLFLDCDDMTDTDYVWDEVRKCRYIRGYDPPEMQIPADADLEKFVFAPNEANEDFDSTATEDNNSVGNVEDFEK</sequence>
<name>A0A1S3I0I8_LINAN</name>
<reference evidence="3" key="1">
    <citation type="submission" date="2025-08" db="UniProtKB">
        <authorList>
            <consortium name="RefSeq"/>
        </authorList>
    </citation>
    <scope>IDENTIFICATION</scope>
    <source>
        <tissue evidence="3">Gonads</tissue>
    </source>
</reference>
<feature type="compositionally biased region" description="Basic and acidic residues" evidence="1">
    <location>
        <begin position="344"/>
        <end position="357"/>
    </location>
</feature>
<dbReference type="AlphaFoldDB" id="A0A1S3I0I8"/>
<feature type="region of interest" description="Disordered" evidence="1">
    <location>
        <begin position="329"/>
        <end position="357"/>
    </location>
</feature>
<proteinExistence type="predicted"/>
<feature type="compositionally biased region" description="Low complexity" evidence="1">
    <location>
        <begin position="410"/>
        <end position="426"/>
    </location>
</feature>
<dbReference type="Proteomes" id="UP000085678">
    <property type="component" value="Unplaced"/>
</dbReference>
<evidence type="ECO:0000256" key="1">
    <source>
        <dbReference type="SAM" id="MobiDB-lite"/>
    </source>
</evidence>
<dbReference type="GeneID" id="106159885"/>
<dbReference type="KEGG" id="lak:106159885"/>
<dbReference type="STRING" id="7574.A0A1S3I0I8"/>
<accession>A0A1S3I0I8</accession>
<dbReference type="InParanoid" id="A0A1S3I0I8"/>
<feature type="compositionally biased region" description="Basic and acidic residues" evidence="1">
    <location>
        <begin position="259"/>
        <end position="276"/>
    </location>
</feature>
<feature type="region of interest" description="Disordered" evidence="1">
    <location>
        <begin position="410"/>
        <end position="455"/>
    </location>
</feature>
<protein>
    <submittedName>
        <fullName evidence="3">Uncharacterized protein LOC106159885 isoform X1</fullName>
    </submittedName>
</protein>
<gene>
    <name evidence="3" type="primary">LOC106159885</name>
</gene>
<feature type="compositionally biased region" description="Polar residues" evidence="1">
    <location>
        <begin position="329"/>
        <end position="343"/>
    </location>
</feature>
<organism evidence="2 3">
    <name type="scientific">Lingula anatina</name>
    <name type="common">Brachiopod</name>
    <name type="synonym">Lingula unguis</name>
    <dbReference type="NCBI Taxonomy" id="7574"/>
    <lineage>
        <taxon>Eukaryota</taxon>
        <taxon>Metazoa</taxon>
        <taxon>Spiralia</taxon>
        <taxon>Lophotrochozoa</taxon>
        <taxon>Brachiopoda</taxon>
        <taxon>Linguliformea</taxon>
        <taxon>Lingulata</taxon>
        <taxon>Lingulida</taxon>
        <taxon>Linguloidea</taxon>
        <taxon>Lingulidae</taxon>
        <taxon>Lingula</taxon>
    </lineage>
</organism>
<dbReference type="OrthoDB" id="6161313at2759"/>
<evidence type="ECO:0000313" key="2">
    <source>
        <dbReference type="Proteomes" id="UP000085678"/>
    </source>
</evidence>
<evidence type="ECO:0000313" key="3">
    <source>
        <dbReference type="RefSeq" id="XP_013391777.1"/>
    </source>
</evidence>
<feature type="region of interest" description="Disordered" evidence="1">
    <location>
        <begin position="511"/>
        <end position="535"/>
    </location>
</feature>